<proteinExistence type="predicted"/>
<dbReference type="EMBL" id="NEVH01020973">
    <property type="protein sequence ID" value="PNF20258.1"/>
    <property type="molecule type" value="Genomic_DNA"/>
</dbReference>
<evidence type="ECO:0008006" key="5">
    <source>
        <dbReference type="Google" id="ProtNLM"/>
    </source>
</evidence>
<keyword evidence="2" id="KW-0732">Signal</keyword>
<organism evidence="3 4">
    <name type="scientific">Cryptotermes secundus</name>
    <dbReference type="NCBI Taxonomy" id="105785"/>
    <lineage>
        <taxon>Eukaryota</taxon>
        <taxon>Metazoa</taxon>
        <taxon>Ecdysozoa</taxon>
        <taxon>Arthropoda</taxon>
        <taxon>Hexapoda</taxon>
        <taxon>Insecta</taxon>
        <taxon>Pterygota</taxon>
        <taxon>Neoptera</taxon>
        <taxon>Polyneoptera</taxon>
        <taxon>Dictyoptera</taxon>
        <taxon>Blattodea</taxon>
        <taxon>Blattoidea</taxon>
        <taxon>Termitoidae</taxon>
        <taxon>Kalotermitidae</taxon>
        <taxon>Cryptotermitinae</taxon>
        <taxon>Cryptotermes</taxon>
    </lineage>
</organism>
<evidence type="ECO:0000256" key="1">
    <source>
        <dbReference type="SAM" id="MobiDB-lite"/>
    </source>
</evidence>
<dbReference type="OrthoDB" id="8192746at2759"/>
<dbReference type="Proteomes" id="UP000235965">
    <property type="component" value="Unassembled WGS sequence"/>
</dbReference>
<reference evidence="3 4" key="1">
    <citation type="submission" date="2017-12" db="EMBL/GenBank/DDBJ databases">
        <title>Hemimetabolous genomes reveal molecular basis of termite eusociality.</title>
        <authorList>
            <person name="Harrison M.C."/>
            <person name="Jongepier E."/>
            <person name="Robertson H.M."/>
            <person name="Arning N."/>
            <person name="Bitard-Feildel T."/>
            <person name="Chao H."/>
            <person name="Childers C.P."/>
            <person name="Dinh H."/>
            <person name="Doddapaneni H."/>
            <person name="Dugan S."/>
            <person name="Gowin J."/>
            <person name="Greiner C."/>
            <person name="Han Y."/>
            <person name="Hu H."/>
            <person name="Hughes D.S.T."/>
            <person name="Huylmans A.-K."/>
            <person name="Kemena C."/>
            <person name="Kremer L.P.M."/>
            <person name="Lee S.L."/>
            <person name="Lopez-Ezquerra A."/>
            <person name="Mallet L."/>
            <person name="Monroy-Kuhn J.M."/>
            <person name="Moser A."/>
            <person name="Murali S.C."/>
            <person name="Muzny D.M."/>
            <person name="Otani S."/>
            <person name="Piulachs M.-D."/>
            <person name="Poelchau M."/>
            <person name="Qu J."/>
            <person name="Schaub F."/>
            <person name="Wada-Katsumata A."/>
            <person name="Worley K.C."/>
            <person name="Xie Q."/>
            <person name="Ylla G."/>
            <person name="Poulsen M."/>
            <person name="Gibbs R.A."/>
            <person name="Schal C."/>
            <person name="Richards S."/>
            <person name="Belles X."/>
            <person name="Korb J."/>
            <person name="Bornberg-Bauer E."/>
        </authorList>
    </citation>
    <scope>NUCLEOTIDE SEQUENCE [LARGE SCALE GENOMIC DNA]</scope>
    <source>
        <tissue evidence="3">Whole body</tissue>
    </source>
</reference>
<evidence type="ECO:0000256" key="2">
    <source>
        <dbReference type="SAM" id="SignalP"/>
    </source>
</evidence>
<feature type="region of interest" description="Disordered" evidence="1">
    <location>
        <begin position="519"/>
        <end position="546"/>
    </location>
</feature>
<feature type="chain" id="PRO_5014458574" description="Aftiphilin clathrin-binding box domain-containing protein" evidence="2">
    <location>
        <begin position="19"/>
        <end position="888"/>
    </location>
</feature>
<feature type="signal peptide" evidence="2">
    <location>
        <begin position="1"/>
        <end position="18"/>
    </location>
</feature>
<comment type="caution">
    <text evidence="3">The sequence shown here is derived from an EMBL/GenBank/DDBJ whole genome shotgun (WGS) entry which is preliminary data.</text>
</comment>
<dbReference type="STRING" id="105785.A0A2J7PVA0"/>
<feature type="region of interest" description="Disordered" evidence="1">
    <location>
        <begin position="792"/>
        <end position="840"/>
    </location>
</feature>
<accession>A0A2J7PVA0</accession>
<feature type="region of interest" description="Disordered" evidence="1">
    <location>
        <begin position="754"/>
        <end position="773"/>
    </location>
</feature>
<protein>
    <recommendedName>
        <fullName evidence="5">Aftiphilin clathrin-binding box domain-containing protein</fullName>
    </recommendedName>
</protein>
<evidence type="ECO:0000313" key="4">
    <source>
        <dbReference type="Proteomes" id="UP000235965"/>
    </source>
</evidence>
<gene>
    <name evidence="3" type="ORF">B7P43_G15457</name>
</gene>
<dbReference type="AlphaFoldDB" id="A0A2J7PVA0"/>
<keyword evidence="4" id="KW-1185">Reference proteome</keyword>
<name>A0A2J7PVA0_9NEOP</name>
<feature type="compositionally biased region" description="Polar residues" evidence="1">
    <location>
        <begin position="49"/>
        <end position="69"/>
    </location>
</feature>
<feature type="region of interest" description="Disordered" evidence="1">
    <location>
        <begin position="23"/>
        <end position="69"/>
    </location>
</feature>
<sequence length="888" mass="98074">MILTLVLLAGVLFSTISTEEISTLDPTEQEPDYDVSVPSNEAPADSGSDGPTETFNEINTFPSRATDTNITTEEVNKILAANSEVPQLSRSEIQEILDNITDVMPGGDPVSESTFQINTLQPGNYRTHEEYLRAMRALMLVLPYNAMNLSNSKMQELYTKAPIIQFIGENSEVVTTTTTEMRPSVATTAEEPQQNEQYYKQQTKYPNHHEVYHKPYESKPTDFKSNYNYESQTKGPITTLTTGSISATTRLKHNQHRRRRPLVTTAKAPGSCEHQFTNQHCQTAKLSSSEQTPTTVYPQITGTYNTTDQYYQSIKLSSVQEAVTTVYPERLNTQEGNMSPSHINPNYNVQLQSQFQNTAQHHNGMQPNISQKIIKPTSTTVNEHYSSTESTGIGLDLPSDIRNLLTSFNLDHELPVHNTTEQVTLFITPATDGSVSQPTKYSSLYSASEIVTTQKPVMRDDIKEILASIGLFPDKETHNKTPGTSTTTAMPDIATAAESLSSEMKELLISFGLLPSPNDIQQATKSQDHRQAYDQQAASPVADPSSYLSFKPLPLAANENKEDEEDKYLMSSDMKQFLASFGLVSTSDAEEGYSNSGSFHEHSNVHGFRSRKALKTEAQTLMNSSGNLTNQESGHSVENSSETVPHINMDLLTDEMKQVLENLGLLPSTELPTNNNESHIFNPSAHSASLHPTEEEAQRLSKLLDTIKKLMKENGTITQDEIDGLNASISFILPPVPVEDSSKTAQLAEDLPTTLSEERKEGSNAVPLHHIKDAPNPLSLEELLLVQEDSKNEIKRQQPNNDTSIEETPKDEGPSLTDLAASFGGGNTAADEESVDDALPTKKPNGLYFLLDWNTFLDVGEEGSSRKVNLHFNPRLGNSRAFLPVTVP</sequence>
<dbReference type="InParanoid" id="A0A2J7PVA0"/>
<evidence type="ECO:0000313" key="3">
    <source>
        <dbReference type="EMBL" id="PNF20258.1"/>
    </source>
</evidence>